<organism evidence="1 2">
    <name type="scientific">Oesophagostomum dentatum</name>
    <name type="common">Nodular worm</name>
    <dbReference type="NCBI Taxonomy" id="61180"/>
    <lineage>
        <taxon>Eukaryota</taxon>
        <taxon>Metazoa</taxon>
        <taxon>Ecdysozoa</taxon>
        <taxon>Nematoda</taxon>
        <taxon>Chromadorea</taxon>
        <taxon>Rhabditida</taxon>
        <taxon>Rhabditina</taxon>
        <taxon>Rhabditomorpha</taxon>
        <taxon>Strongyloidea</taxon>
        <taxon>Strongylidae</taxon>
        <taxon>Oesophagostomum</taxon>
    </lineage>
</organism>
<evidence type="ECO:0000313" key="1">
    <source>
        <dbReference type="EMBL" id="KHJ78681.1"/>
    </source>
</evidence>
<dbReference type="EMBL" id="KN609533">
    <property type="protein sequence ID" value="KHJ78681.1"/>
    <property type="molecule type" value="Genomic_DNA"/>
</dbReference>
<protein>
    <submittedName>
        <fullName evidence="1">Uncharacterized protein</fullName>
    </submittedName>
</protein>
<evidence type="ECO:0000313" key="2">
    <source>
        <dbReference type="Proteomes" id="UP000053660"/>
    </source>
</evidence>
<dbReference type="Proteomes" id="UP000053660">
    <property type="component" value="Unassembled WGS sequence"/>
</dbReference>
<name>A0A0B1S488_OESDE</name>
<keyword evidence="2" id="KW-1185">Reference proteome</keyword>
<dbReference type="AlphaFoldDB" id="A0A0B1S488"/>
<reference evidence="1 2" key="1">
    <citation type="submission" date="2014-03" db="EMBL/GenBank/DDBJ databases">
        <title>Draft genome of the hookworm Oesophagostomum dentatum.</title>
        <authorList>
            <person name="Mitreva M."/>
        </authorList>
    </citation>
    <scope>NUCLEOTIDE SEQUENCE [LARGE SCALE GENOMIC DNA]</scope>
    <source>
        <strain evidence="1 2">OD-Hann</strain>
    </source>
</reference>
<sequence length="189" mass="20941">MEFINNIGYDFFALKDANTTGGLWAYGYTDFPTSPDLSKMTGSREEFVKLLEKLKFTEISDPMTTEKAIQVINNLPAGDTRINCLVFFSAQKNTQLLTPINPINKEIKRIVAVGYDSTDLGKVVGTRGVAVSVPYYWKDSDVENVVKAIQGTYKPTTPKPSTTPRPTTTPSKFASFLLLHEKGAHTLPQ</sequence>
<accession>A0A0B1S488</accession>
<proteinExistence type="predicted"/>
<gene>
    <name evidence="1" type="ORF">OESDEN_21696</name>
</gene>
<dbReference type="OrthoDB" id="5871972at2759"/>